<gene>
    <name evidence="2" type="ORF">AKJ09_07407</name>
</gene>
<evidence type="ECO:0000256" key="1">
    <source>
        <dbReference type="SAM" id="MobiDB-lite"/>
    </source>
</evidence>
<dbReference type="STRING" id="1391654.AKJ09_07407"/>
<dbReference type="KEGG" id="llu:AKJ09_07407"/>
<dbReference type="EMBL" id="CP012333">
    <property type="protein sequence ID" value="AKV00744.1"/>
    <property type="molecule type" value="Genomic_DNA"/>
</dbReference>
<feature type="region of interest" description="Disordered" evidence="1">
    <location>
        <begin position="28"/>
        <end position="82"/>
    </location>
</feature>
<name>A0A0K1Q4V7_9BACT</name>
<dbReference type="RefSeq" id="WP_146651979.1">
    <property type="nucleotide sequence ID" value="NZ_CP012333.1"/>
</dbReference>
<proteinExistence type="predicted"/>
<dbReference type="Proteomes" id="UP000064967">
    <property type="component" value="Chromosome"/>
</dbReference>
<accession>A0A0K1Q4V7</accession>
<dbReference type="AlphaFoldDB" id="A0A0K1Q4V7"/>
<organism evidence="2 3">
    <name type="scientific">Labilithrix luteola</name>
    <dbReference type="NCBI Taxonomy" id="1391654"/>
    <lineage>
        <taxon>Bacteria</taxon>
        <taxon>Pseudomonadati</taxon>
        <taxon>Myxococcota</taxon>
        <taxon>Polyangia</taxon>
        <taxon>Polyangiales</taxon>
        <taxon>Labilitrichaceae</taxon>
        <taxon>Labilithrix</taxon>
    </lineage>
</organism>
<evidence type="ECO:0000313" key="3">
    <source>
        <dbReference type="Proteomes" id="UP000064967"/>
    </source>
</evidence>
<evidence type="ECO:0000313" key="2">
    <source>
        <dbReference type="EMBL" id="AKV00744.1"/>
    </source>
</evidence>
<protein>
    <submittedName>
        <fullName evidence="2">Uncharacterized protein</fullName>
    </submittedName>
</protein>
<reference evidence="2 3" key="1">
    <citation type="submission" date="2015-08" db="EMBL/GenBank/DDBJ databases">
        <authorList>
            <person name="Babu N.S."/>
            <person name="Beckwith C.J."/>
            <person name="Beseler K.G."/>
            <person name="Brison A."/>
            <person name="Carone J.V."/>
            <person name="Caskin T.P."/>
            <person name="Diamond M."/>
            <person name="Durham M.E."/>
            <person name="Foxe J.M."/>
            <person name="Go M."/>
            <person name="Henderson B.A."/>
            <person name="Jones I.B."/>
            <person name="McGettigan J.A."/>
            <person name="Micheletti S.J."/>
            <person name="Nasrallah M.E."/>
            <person name="Ortiz D."/>
            <person name="Piller C.R."/>
            <person name="Privatt S.R."/>
            <person name="Schneider S.L."/>
            <person name="Sharp S."/>
            <person name="Smith T.C."/>
            <person name="Stanton J.D."/>
            <person name="Ullery H.E."/>
            <person name="Wilson R.J."/>
            <person name="Serrano M.G."/>
            <person name="Buck G."/>
            <person name="Lee V."/>
            <person name="Wang Y."/>
            <person name="Carvalho R."/>
            <person name="Voegtly L."/>
            <person name="Shi R."/>
            <person name="Duckworth R."/>
            <person name="Johnson A."/>
            <person name="Loviza R."/>
            <person name="Walstead R."/>
            <person name="Shah Z."/>
            <person name="Kiflezghi M."/>
            <person name="Wade K."/>
            <person name="Ball S.L."/>
            <person name="Bradley K.W."/>
            <person name="Asai D.J."/>
            <person name="Bowman C.A."/>
            <person name="Russell D.A."/>
            <person name="Pope W.H."/>
            <person name="Jacobs-Sera D."/>
            <person name="Hendrix R.W."/>
            <person name="Hatfull G.F."/>
        </authorList>
    </citation>
    <scope>NUCLEOTIDE SEQUENCE [LARGE SCALE GENOMIC DNA]</scope>
    <source>
        <strain evidence="2 3">DSM 27648</strain>
    </source>
</reference>
<feature type="compositionally biased region" description="Low complexity" evidence="1">
    <location>
        <begin position="54"/>
        <end position="71"/>
    </location>
</feature>
<keyword evidence="3" id="KW-1185">Reference proteome</keyword>
<sequence length="222" mass="21871">MVRGKRIFFLLGGALVIDGLLVIACSSDGSSSPGETPPVTASADAGTKSDAHTSGDTGTGSNTGTDSSTPTGDGGSDCGTPATLHPPKADGGIYCPYSASDGGKNLYCPTTDQCCESAKGGSPSTCVTKGSACPTASATVWECESPLDCPGMGMQCCAHGGTKASVTVQQDTCGPYLSKFDGTRCASSCGAGELVVCEAPSDCATGTCTAVKPKGNDIGVCH</sequence>